<dbReference type="SUPFAM" id="SSF53383">
    <property type="entry name" value="PLP-dependent transferases"/>
    <property type="match status" value="1"/>
</dbReference>
<evidence type="ECO:0000256" key="3">
    <source>
        <dbReference type="ARBA" id="ARBA00007970"/>
    </source>
</evidence>
<keyword evidence="7 11" id="KW-0808">Transferase</keyword>
<evidence type="ECO:0000313" key="14">
    <source>
        <dbReference type="Proteomes" id="UP000266313"/>
    </source>
</evidence>
<proteinExistence type="inferred from homology"/>
<dbReference type="InterPro" id="IPR015421">
    <property type="entry name" value="PyrdxlP-dep_Trfase_major"/>
</dbReference>
<evidence type="ECO:0000256" key="4">
    <source>
        <dbReference type="ARBA" id="ARBA00011738"/>
    </source>
</evidence>
<keyword evidence="5 11" id="KW-0032">Aminotransferase</keyword>
<gene>
    <name evidence="11" type="primary">hisC</name>
    <name evidence="13" type="ORF">sS8_2107</name>
</gene>
<evidence type="ECO:0000256" key="6">
    <source>
        <dbReference type="ARBA" id="ARBA00022605"/>
    </source>
</evidence>
<comment type="similarity">
    <text evidence="3 11">Belongs to the class-II pyridoxal-phosphate-dependent aminotransferase family. Histidinol-phosphate aminotransferase subfamily.</text>
</comment>
<dbReference type="GO" id="GO:0000105">
    <property type="term" value="P:L-histidine biosynthetic process"/>
    <property type="evidence" value="ECO:0007669"/>
    <property type="project" value="UniProtKB-UniRule"/>
</dbReference>
<dbReference type="InterPro" id="IPR015422">
    <property type="entry name" value="PyrdxlP-dep_Trfase_small"/>
</dbReference>
<evidence type="ECO:0000259" key="12">
    <source>
        <dbReference type="Pfam" id="PF00155"/>
    </source>
</evidence>
<accession>A0A250KWB1</accession>
<dbReference type="CDD" id="cd00609">
    <property type="entry name" value="AAT_like"/>
    <property type="match status" value="1"/>
</dbReference>
<dbReference type="PANTHER" id="PTHR42885">
    <property type="entry name" value="HISTIDINOL-PHOSPHATE AMINOTRANSFERASE-RELATED"/>
    <property type="match status" value="1"/>
</dbReference>
<name>A0A250KWB1_9GAMM</name>
<dbReference type="RefSeq" id="WP_119629545.1">
    <property type="nucleotide sequence ID" value="NZ_AP017928.1"/>
</dbReference>
<evidence type="ECO:0000256" key="10">
    <source>
        <dbReference type="ARBA" id="ARBA00047481"/>
    </source>
</evidence>
<feature type="domain" description="Aminotransferase class I/classII large" evidence="12">
    <location>
        <begin position="29"/>
        <end position="357"/>
    </location>
</feature>
<evidence type="ECO:0000313" key="13">
    <source>
        <dbReference type="EMBL" id="BBA34059.1"/>
    </source>
</evidence>
<dbReference type="UniPathway" id="UPA00031">
    <property type="reaction ID" value="UER00012"/>
</dbReference>
<dbReference type="KEGG" id="mmai:sS8_2107"/>
<evidence type="ECO:0000256" key="8">
    <source>
        <dbReference type="ARBA" id="ARBA00022898"/>
    </source>
</evidence>
<dbReference type="GO" id="GO:0030170">
    <property type="term" value="F:pyridoxal phosphate binding"/>
    <property type="evidence" value="ECO:0007669"/>
    <property type="project" value="InterPro"/>
</dbReference>
<dbReference type="InterPro" id="IPR004839">
    <property type="entry name" value="Aminotransferase_I/II_large"/>
</dbReference>
<dbReference type="Pfam" id="PF00155">
    <property type="entry name" value="Aminotran_1_2"/>
    <property type="match status" value="1"/>
</dbReference>
<comment type="catalytic activity">
    <reaction evidence="10 11">
        <text>L-histidinol phosphate + 2-oxoglutarate = 3-(imidazol-4-yl)-2-oxopropyl phosphate + L-glutamate</text>
        <dbReference type="Rhea" id="RHEA:23744"/>
        <dbReference type="ChEBI" id="CHEBI:16810"/>
        <dbReference type="ChEBI" id="CHEBI:29985"/>
        <dbReference type="ChEBI" id="CHEBI:57766"/>
        <dbReference type="ChEBI" id="CHEBI:57980"/>
        <dbReference type="EC" id="2.6.1.9"/>
    </reaction>
</comment>
<protein>
    <recommendedName>
        <fullName evidence="11">Histidinol-phosphate aminotransferase</fullName>
        <ecNumber evidence="11">2.6.1.9</ecNumber>
    </recommendedName>
    <alternativeName>
        <fullName evidence="11">Imidazole acetol-phosphate transaminase</fullName>
    </alternativeName>
</protein>
<dbReference type="InterPro" id="IPR005861">
    <property type="entry name" value="HisP_aminotrans"/>
</dbReference>
<dbReference type="EC" id="2.6.1.9" evidence="11"/>
<dbReference type="HAMAP" id="MF_01023">
    <property type="entry name" value="HisC_aminotrans_2"/>
    <property type="match status" value="1"/>
</dbReference>
<evidence type="ECO:0000256" key="11">
    <source>
        <dbReference type="HAMAP-Rule" id="MF_01023"/>
    </source>
</evidence>
<evidence type="ECO:0000256" key="9">
    <source>
        <dbReference type="ARBA" id="ARBA00023102"/>
    </source>
</evidence>
<dbReference type="Gene3D" id="3.90.1150.10">
    <property type="entry name" value="Aspartate Aminotransferase, domain 1"/>
    <property type="match status" value="1"/>
</dbReference>
<keyword evidence="6 11" id="KW-0028">Amino-acid biosynthesis</keyword>
<evidence type="ECO:0000256" key="1">
    <source>
        <dbReference type="ARBA" id="ARBA00001933"/>
    </source>
</evidence>
<dbReference type="AlphaFoldDB" id="A0A250KWB1"/>
<comment type="pathway">
    <text evidence="2 11">Amino-acid biosynthesis; L-histidine biosynthesis; L-histidine from 5-phospho-alpha-D-ribose 1-diphosphate: step 7/9.</text>
</comment>
<dbReference type="OrthoDB" id="9809616at2"/>
<dbReference type="NCBIfam" id="TIGR01141">
    <property type="entry name" value="hisC"/>
    <property type="match status" value="1"/>
</dbReference>
<evidence type="ECO:0000256" key="5">
    <source>
        <dbReference type="ARBA" id="ARBA00022576"/>
    </source>
</evidence>
<dbReference type="InterPro" id="IPR015424">
    <property type="entry name" value="PyrdxlP-dep_Trfase"/>
</dbReference>
<organism evidence="13 14">
    <name type="scientific">Methylocaldum marinum</name>
    <dbReference type="NCBI Taxonomy" id="1432792"/>
    <lineage>
        <taxon>Bacteria</taxon>
        <taxon>Pseudomonadati</taxon>
        <taxon>Pseudomonadota</taxon>
        <taxon>Gammaproteobacteria</taxon>
        <taxon>Methylococcales</taxon>
        <taxon>Methylococcaceae</taxon>
        <taxon>Methylocaldum</taxon>
    </lineage>
</organism>
<dbReference type="Gene3D" id="3.40.640.10">
    <property type="entry name" value="Type I PLP-dependent aspartate aminotransferase-like (Major domain)"/>
    <property type="match status" value="1"/>
</dbReference>
<dbReference type="PANTHER" id="PTHR42885:SF2">
    <property type="entry name" value="HISTIDINOL-PHOSPHATE AMINOTRANSFERASE"/>
    <property type="match status" value="1"/>
</dbReference>
<keyword evidence="14" id="KW-1185">Reference proteome</keyword>
<reference evidence="13 14" key="1">
    <citation type="submission" date="2016-12" db="EMBL/GenBank/DDBJ databases">
        <title>Genome sequencing of Methylocaldum marinum.</title>
        <authorList>
            <person name="Takeuchi M."/>
            <person name="Kamagata Y."/>
            <person name="Hiraoka S."/>
            <person name="Oshima K."/>
            <person name="Hattori M."/>
            <person name="Iwasaki W."/>
        </authorList>
    </citation>
    <scope>NUCLEOTIDE SEQUENCE [LARGE SCALE GENOMIC DNA]</scope>
    <source>
        <strain evidence="13 14">S8</strain>
    </source>
</reference>
<feature type="modified residue" description="N6-(pyridoxal phosphate)lysine" evidence="11">
    <location>
        <position position="221"/>
    </location>
</feature>
<dbReference type="GO" id="GO:0004400">
    <property type="term" value="F:histidinol-phosphate transaminase activity"/>
    <property type="evidence" value="ECO:0007669"/>
    <property type="project" value="UniProtKB-UniRule"/>
</dbReference>
<evidence type="ECO:0000256" key="7">
    <source>
        <dbReference type="ARBA" id="ARBA00022679"/>
    </source>
</evidence>
<dbReference type="Proteomes" id="UP000266313">
    <property type="component" value="Chromosome"/>
</dbReference>
<keyword evidence="8 11" id="KW-0663">Pyridoxal phosphate</keyword>
<keyword evidence="9 11" id="KW-0368">Histidine biosynthesis</keyword>
<sequence>MTDRASKVRSLLRPEILALSAYHVPDSSDYIKLDAMENPYSWPDDMVEEWLARLREAQPNRYPDPSCSRLKACLREAYGVPEEAGLLMGNGSDEIIQIILMALQGREATVLAPEPTFVMYRQIASCLGLKFVSVPLREEDFSLDTAAMCAAIETHRPAVIFLAYPNNPTGNLFDFEAIVEILQAAPGLVVLDEAYAAYAGRSFMPRLADFDGLLVMRTLSKLGLAGLRLGFLAGAKAWIDEFDKIRLPYNINTLTQISTEFAIEKRKVLEAQVELIRRNRQHLLEALGRLPKVRVYPSEANFITFRLLRDDAGQVFQQLKDAGILIKNLHSSGGRLAGCLRVTVGTPEENRRFLAALSTILVS</sequence>
<comment type="subunit">
    <text evidence="4 11">Homodimer.</text>
</comment>
<dbReference type="EMBL" id="AP017928">
    <property type="protein sequence ID" value="BBA34059.1"/>
    <property type="molecule type" value="Genomic_DNA"/>
</dbReference>
<comment type="cofactor">
    <cofactor evidence="1 11">
        <name>pyridoxal 5'-phosphate</name>
        <dbReference type="ChEBI" id="CHEBI:597326"/>
    </cofactor>
</comment>
<evidence type="ECO:0000256" key="2">
    <source>
        <dbReference type="ARBA" id="ARBA00005011"/>
    </source>
</evidence>